<name>A0A0A1WLY4_ZEUCU</name>
<dbReference type="AlphaFoldDB" id="A0A0A1WLY4"/>
<protein>
    <submittedName>
        <fullName evidence="3">Uncharacterized protein</fullName>
    </submittedName>
</protein>
<gene>
    <name evidence="3" type="ORF">g.53321</name>
</gene>
<feature type="compositionally biased region" description="Polar residues" evidence="1">
    <location>
        <begin position="39"/>
        <end position="78"/>
    </location>
</feature>
<proteinExistence type="predicted"/>
<organism evidence="3">
    <name type="scientific">Zeugodacus cucurbitae</name>
    <name type="common">Melon fruit fly</name>
    <name type="synonym">Bactrocera cucurbitae</name>
    <dbReference type="NCBI Taxonomy" id="28588"/>
    <lineage>
        <taxon>Eukaryota</taxon>
        <taxon>Metazoa</taxon>
        <taxon>Ecdysozoa</taxon>
        <taxon>Arthropoda</taxon>
        <taxon>Hexapoda</taxon>
        <taxon>Insecta</taxon>
        <taxon>Pterygota</taxon>
        <taxon>Neoptera</taxon>
        <taxon>Endopterygota</taxon>
        <taxon>Diptera</taxon>
        <taxon>Brachycera</taxon>
        <taxon>Muscomorpha</taxon>
        <taxon>Tephritoidea</taxon>
        <taxon>Tephritidae</taxon>
        <taxon>Zeugodacus</taxon>
        <taxon>Zeugodacus</taxon>
    </lineage>
</organism>
<reference evidence="3" key="2">
    <citation type="journal article" date="2015" name="Gigascience">
        <title>Reconstructing a comprehensive transcriptome assembly of a white-pupal translocated strain of the pest fruit fly Bactrocera cucurbitae.</title>
        <authorList>
            <person name="Sim S.B."/>
            <person name="Calla B."/>
            <person name="Hall B."/>
            <person name="DeRego T."/>
            <person name="Geib S.M."/>
        </authorList>
    </citation>
    <scope>NUCLEOTIDE SEQUENCE</scope>
</reference>
<sequence length="115" mass="13443">MISKLWILICATQLVIINGNYDPAFTGIKTRHHHRAYSTVEQEPYTNTQQQPPYESGPTTNYGNRNYGVSSVRLSNTYQHHDGAHTHQQPSYNHHHHQQPSQQQQQQHQQYSCEY</sequence>
<evidence type="ECO:0000256" key="1">
    <source>
        <dbReference type="SAM" id="MobiDB-lite"/>
    </source>
</evidence>
<keyword evidence="2" id="KW-0732">Signal</keyword>
<dbReference type="EMBL" id="GBXI01014228">
    <property type="protein sequence ID" value="JAD00064.1"/>
    <property type="molecule type" value="Transcribed_RNA"/>
</dbReference>
<feature type="compositionally biased region" description="Low complexity" evidence="1">
    <location>
        <begin position="99"/>
        <end position="115"/>
    </location>
</feature>
<evidence type="ECO:0000256" key="2">
    <source>
        <dbReference type="SAM" id="SignalP"/>
    </source>
</evidence>
<reference evidence="3" key="1">
    <citation type="submission" date="2014-11" db="EMBL/GenBank/DDBJ databases">
        <authorList>
            <person name="Geib S."/>
        </authorList>
    </citation>
    <scope>NUCLEOTIDE SEQUENCE</scope>
</reference>
<evidence type="ECO:0000313" key="3">
    <source>
        <dbReference type="EMBL" id="JAD00064.1"/>
    </source>
</evidence>
<feature type="chain" id="PRO_5001982721" evidence="2">
    <location>
        <begin position="20"/>
        <end position="115"/>
    </location>
</feature>
<accession>A0A0A1WLY4</accession>
<feature type="signal peptide" evidence="2">
    <location>
        <begin position="1"/>
        <end position="19"/>
    </location>
</feature>
<feature type="region of interest" description="Disordered" evidence="1">
    <location>
        <begin position="32"/>
        <end position="115"/>
    </location>
</feature>